<name>A0AA38TUV1_9ASTR</name>
<proteinExistence type="predicted"/>
<keyword evidence="2" id="KW-1185">Reference proteome</keyword>
<evidence type="ECO:0000313" key="2">
    <source>
        <dbReference type="Proteomes" id="UP001172457"/>
    </source>
</evidence>
<protein>
    <submittedName>
        <fullName evidence="1">Uncharacterized protein</fullName>
    </submittedName>
</protein>
<comment type="caution">
    <text evidence="1">The sequence shown here is derived from an EMBL/GenBank/DDBJ whole genome shotgun (WGS) entry which is preliminary data.</text>
</comment>
<reference evidence="1" key="1">
    <citation type="submission" date="2023-03" db="EMBL/GenBank/DDBJ databases">
        <title>Chromosome-scale reference genome and RAD-based genetic map of yellow starthistle (Centaurea solstitialis) reveal putative structural variation and QTLs associated with invader traits.</title>
        <authorList>
            <person name="Reatini B."/>
            <person name="Cang F.A."/>
            <person name="Jiang Q."/>
            <person name="Mckibben M.T.W."/>
            <person name="Barker M.S."/>
            <person name="Rieseberg L.H."/>
            <person name="Dlugosch K.M."/>
        </authorList>
    </citation>
    <scope>NUCLEOTIDE SEQUENCE</scope>
    <source>
        <strain evidence="1">CAN-66</strain>
        <tissue evidence="1">Leaf</tissue>
    </source>
</reference>
<dbReference type="AlphaFoldDB" id="A0AA38TUV1"/>
<dbReference type="Proteomes" id="UP001172457">
    <property type="component" value="Chromosome 1"/>
</dbReference>
<gene>
    <name evidence="1" type="ORF">OSB04_002480</name>
</gene>
<organism evidence="1 2">
    <name type="scientific">Centaurea solstitialis</name>
    <name type="common">yellow star-thistle</name>
    <dbReference type="NCBI Taxonomy" id="347529"/>
    <lineage>
        <taxon>Eukaryota</taxon>
        <taxon>Viridiplantae</taxon>
        <taxon>Streptophyta</taxon>
        <taxon>Embryophyta</taxon>
        <taxon>Tracheophyta</taxon>
        <taxon>Spermatophyta</taxon>
        <taxon>Magnoliopsida</taxon>
        <taxon>eudicotyledons</taxon>
        <taxon>Gunneridae</taxon>
        <taxon>Pentapetalae</taxon>
        <taxon>asterids</taxon>
        <taxon>campanulids</taxon>
        <taxon>Asterales</taxon>
        <taxon>Asteraceae</taxon>
        <taxon>Carduoideae</taxon>
        <taxon>Cardueae</taxon>
        <taxon>Centaureinae</taxon>
        <taxon>Centaurea</taxon>
    </lineage>
</organism>
<dbReference type="EMBL" id="JARYMX010000001">
    <property type="protein sequence ID" value="KAJ9566514.1"/>
    <property type="molecule type" value="Genomic_DNA"/>
</dbReference>
<evidence type="ECO:0000313" key="1">
    <source>
        <dbReference type="EMBL" id="KAJ9566514.1"/>
    </source>
</evidence>
<accession>A0AA38TUV1</accession>
<dbReference type="Pfam" id="PF14223">
    <property type="entry name" value="Retrotran_gag_2"/>
    <property type="match status" value="1"/>
</dbReference>
<sequence length="154" mass="18354">MVVSKPRPTNGFMTSNTILHPQLHWCIQMKVLFEPKELRDIVKQLGVDELNEFNNLHMYKKKIYIELRKRDKDKKALYIIYQAVDRITFKRISSSESSKEAWDMLYTTYRGEDKVKESKDKQAFQLQSTNIQERNMTLGREQQIEIRGRGTRKP</sequence>